<reference evidence="2" key="1">
    <citation type="submission" date="2017-11" db="EMBL/GenBank/DDBJ databases">
        <authorList>
            <person name="Kuznetsova I."/>
            <person name="Sazanova A."/>
            <person name="Chirak E."/>
            <person name="Safronova V."/>
            <person name="Willems A."/>
        </authorList>
    </citation>
    <scope>NUCLEOTIDE SEQUENCE [LARGE SCALE GENOMIC DNA]</scope>
    <source>
        <strain evidence="2">STM 196</strain>
    </source>
</reference>
<sequence length="76" mass="8704">MWKVLSCETKNVVKRRLCDRIATDRRGSDAKRRETVVGRWGPFNDRSDGVLVGKDLMSVGWPLKHQDVVYGARAFL</sequence>
<dbReference type="Proteomes" id="UP000241444">
    <property type="component" value="Unassembled WGS sequence"/>
</dbReference>
<accession>A0A2P7B5J2</accession>
<evidence type="ECO:0000313" key="1">
    <source>
        <dbReference type="EMBL" id="PSH61690.1"/>
    </source>
</evidence>
<dbReference type="EMBL" id="PGGO01000035">
    <property type="protein sequence ID" value="PSH61690.1"/>
    <property type="molecule type" value="Genomic_DNA"/>
</dbReference>
<gene>
    <name evidence="1" type="ORF">CU102_26620</name>
</gene>
<protein>
    <submittedName>
        <fullName evidence="1">Uncharacterized protein</fullName>
    </submittedName>
</protein>
<evidence type="ECO:0000313" key="2">
    <source>
        <dbReference type="Proteomes" id="UP000241444"/>
    </source>
</evidence>
<proteinExistence type="predicted"/>
<dbReference type="AlphaFoldDB" id="A0A2P7B5J2"/>
<comment type="caution">
    <text evidence="1">The sequence shown here is derived from an EMBL/GenBank/DDBJ whole genome shotgun (WGS) entry which is preliminary data.</text>
</comment>
<name>A0A2P7B5J2_9HYPH</name>
<keyword evidence="2" id="KW-1185">Reference proteome</keyword>
<organism evidence="1 2">
    <name type="scientific">Phyllobacterium brassicacearum</name>
    <dbReference type="NCBI Taxonomy" id="314235"/>
    <lineage>
        <taxon>Bacteria</taxon>
        <taxon>Pseudomonadati</taxon>
        <taxon>Pseudomonadota</taxon>
        <taxon>Alphaproteobacteria</taxon>
        <taxon>Hyphomicrobiales</taxon>
        <taxon>Phyllobacteriaceae</taxon>
        <taxon>Phyllobacterium</taxon>
    </lineage>
</organism>